<dbReference type="KEGG" id="oho:Oweho_0048"/>
<dbReference type="InterPro" id="IPR011990">
    <property type="entry name" value="TPR-like_helical_dom_sf"/>
</dbReference>
<dbReference type="PANTHER" id="PTHR22550">
    <property type="entry name" value="SPORE GERMINATION PROTEIN"/>
    <property type="match status" value="1"/>
</dbReference>
<dbReference type="EMBL" id="CP003156">
    <property type="protein sequence ID" value="AEV31072.1"/>
    <property type="molecule type" value="Genomic_DNA"/>
</dbReference>
<dbReference type="SMART" id="SM00327">
    <property type="entry name" value="VWA"/>
    <property type="match status" value="1"/>
</dbReference>
<dbReference type="SUPFAM" id="SSF53300">
    <property type="entry name" value="vWA-like"/>
    <property type="match status" value="1"/>
</dbReference>
<dbReference type="Gene3D" id="3.40.50.410">
    <property type="entry name" value="von Willebrand factor, type A domain"/>
    <property type="match status" value="1"/>
</dbReference>
<keyword evidence="5" id="KW-0472">Membrane</keyword>
<name>G8R561_OWEHD</name>
<protein>
    <submittedName>
        <fullName evidence="7">Mg-chelatase subunit ChlD</fullName>
    </submittedName>
</protein>
<evidence type="ECO:0000256" key="4">
    <source>
        <dbReference type="SAM" id="MobiDB-lite"/>
    </source>
</evidence>
<dbReference type="HOGENOM" id="CLU_024570_3_2_10"/>
<proteinExistence type="predicted"/>
<dbReference type="RefSeq" id="WP_014200433.1">
    <property type="nucleotide sequence ID" value="NC_016599.1"/>
</dbReference>
<feature type="region of interest" description="Disordered" evidence="4">
    <location>
        <begin position="469"/>
        <end position="543"/>
    </location>
</feature>
<keyword evidence="5" id="KW-0812">Transmembrane</keyword>
<dbReference type="Gene3D" id="1.25.40.10">
    <property type="entry name" value="Tetratricopeptide repeat domain"/>
    <property type="match status" value="1"/>
</dbReference>
<evidence type="ECO:0000256" key="5">
    <source>
        <dbReference type="SAM" id="Phobius"/>
    </source>
</evidence>
<dbReference type="InterPro" id="IPR013105">
    <property type="entry name" value="TPR_2"/>
</dbReference>
<keyword evidence="2 3" id="KW-0802">TPR repeat</keyword>
<dbReference type="OrthoDB" id="9807628at2"/>
<dbReference type="InterPro" id="IPR050768">
    <property type="entry name" value="UPF0353/GerABKA_families"/>
</dbReference>
<sequence>MTDIFPIIWSDFHFLRPHFLWGFAGVAVILILGLLNARENAGWKKHIAAHLRPFVISKGSASIKIVMQFVQAIALSCAVLALAGPTWKKVQLPGQILETPMVILLDLSQSMMADDIQPTRLERAKFKINDFLDSKPGARVSLVGFAGTAHTIVPLTRDYKIIKNHVETLSPKVMPFLGSDLKKALDLADTLMSITTAPGTVLVFSDDFDNQDFDVIQNFIEPLKSTTPSRNKIEIMPMNTPSGADVPAYSGRGFLKNDGKALHSSLNSAVLSQIGGLENVTIHQLTLDNSDVELIAKNVSDHLKFTEAPTEKEDEWRDVGLLLAAPSALLILMWFRKGWVVFSLLMMVSLSSCNSSNKVEDFNDLWFTRDYQGQKESKAGHFVEAANLYKDPLRQGVAYFKAGEYDEAIRAFSRDTSAMGAYNLGLAYVQNGDLAAAQLAFGEAIKLDPENETARNNYNKLGHVLEGESEASMADAQEAGAEKGKAKNEQNKSPEDLSGGGQKATKKDMEKERLEETVNTDIRKAKEQDEVPVDFKSGENNNQQMVMMQKLDDDPARFLMKKFEFEAKRKNLKPNPDEKPW</sequence>
<evidence type="ECO:0000256" key="2">
    <source>
        <dbReference type="ARBA" id="ARBA00022803"/>
    </source>
</evidence>
<feature type="domain" description="VWFA" evidence="6">
    <location>
        <begin position="98"/>
        <end position="264"/>
    </location>
</feature>
<evidence type="ECO:0000259" key="6">
    <source>
        <dbReference type="SMART" id="SM00327"/>
    </source>
</evidence>
<dbReference type="Pfam" id="PF13174">
    <property type="entry name" value="TPR_6"/>
    <property type="match status" value="1"/>
</dbReference>
<accession>G8R561</accession>
<dbReference type="STRING" id="926562.Oweho_0048"/>
<feature type="repeat" description="TPR" evidence="3">
    <location>
        <begin position="418"/>
        <end position="451"/>
    </location>
</feature>
<dbReference type="eggNOG" id="COG0457">
    <property type="taxonomic scope" value="Bacteria"/>
</dbReference>
<dbReference type="InterPro" id="IPR019734">
    <property type="entry name" value="TPR_rpt"/>
</dbReference>
<evidence type="ECO:0000256" key="1">
    <source>
        <dbReference type="ARBA" id="ARBA00022737"/>
    </source>
</evidence>
<evidence type="ECO:0000313" key="7">
    <source>
        <dbReference type="EMBL" id="AEV31072.1"/>
    </source>
</evidence>
<dbReference type="InterPro" id="IPR002035">
    <property type="entry name" value="VWF_A"/>
</dbReference>
<evidence type="ECO:0000313" key="8">
    <source>
        <dbReference type="Proteomes" id="UP000005631"/>
    </source>
</evidence>
<dbReference type="PROSITE" id="PS50005">
    <property type="entry name" value="TPR"/>
    <property type="match status" value="1"/>
</dbReference>
<dbReference type="PANTHER" id="PTHR22550:SF14">
    <property type="entry name" value="VWFA DOMAIN-CONTAINING PROTEIN"/>
    <property type="match status" value="1"/>
</dbReference>
<reference evidence="7 8" key="1">
    <citation type="journal article" date="2012" name="Stand. Genomic Sci.">
        <title>Genome sequence of the orange-pigmented seawater bacterium Owenweeksia hongkongensis type strain (UST20020801(T)).</title>
        <authorList>
            <person name="Riedel T."/>
            <person name="Held B."/>
            <person name="Nolan M."/>
            <person name="Lucas S."/>
            <person name="Lapidus A."/>
            <person name="Tice H."/>
            <person name="Del Rio T.G."/>
            <person name="Cheng J.F."/>
            <person name="Han C."/>
            <person name="Tapia R."/>
            <person name="Goodwin L.A."/>
            <person name="Pitluck S."/>
            <person name="Liolios K."/>
            <person name="Mavromatis K."/>
            <person name="Pagani I."/>
            <person name="Ivanova N."/>
            <person name="Mikhailova N."/>
            <person name="Pati A."/>
            <person name="Chen A."/>
            <person name="Palaniappan K."/>
            <person name="Rohde M."/>
            <person name="Tindall B.J."/>
            <person name="Detter J.C."/>
            <person name="Goker M."/>
            <person name="Woyke T."/>
            <person name="Bristow J."/>
            <person name="Eisen J.A."/>
            <person name="Markowitz V."/>
            <person name="Hugenholtz P."/>
            <person name="Klenk H.P."/>
            <person name="Kyrpides N.C."/>
        </authorList>
    </citation>
    <scope>NUCLEOTIDE SEQUENCE</scope>
    <source>
        <strain evidence="8">DSM 17368 / JCM 12287 / NRRL B-23963</strain>
    </source>
</reference>
<feature type="compositionally biased region" description="Basic and acidic residues" evidence="4">
    <location>
        <begin position="505"/>
        <end position="529"/>
    </location>
</feature>
<organism evidence="7 8">
    <name type="scientific">Owenweeksia hongkongensis (strain DSM 17368 / CIP 108786 / JCM 12287 / NRRL B-23963 / UST20020801)</name>
    <dbReference type="NCBI Taxonomy" id="926562"/>
    <lineage>
        <taxon>Bacteria</taxon>
        <taxon>Pseudomonadati</taxon>
        <taxon>Bacteroidota</taxon>
        <taxon>Flavobacteriia</taxon>
        <taxon>Flavobacteriales</taxon>
        <taxon>Owenweeksiaceae</taxon>
        <taxon>Owenweeksia</taxon>
    </lineage>
</organism>
<keyword evidence="5" id="KW-1133">Transmembrane helix</keyword>
<gene>
    <name evidence="7" type="ordered locus">Oweho_0048</name>
</gene>
<keyword evidence="8" id="KW-1185">Reference proteome</keyword>
<dbReference type="PATRIC" id="fig|926562.3.peg.46"/>
<dbReference type="Proteomes" id="UP000005631">
    <property type="component" value="Chromosome"/>
</dbReference>
<feature type="compositionally biased region" description="Basic and acidic residues" evidence="4">
    <location>
        <begin position="480"/>
        <end position="495"/>
    </location>
</feature>
<dbReference type="eggNOG" id="COG2304">
    <property type="taxonomic scope" value="Bacteria"/>
</dbReference>
<dbReference type="SMART" id="SM00028">
    <property type="entry name" value="TPR"/>
    <property type="match status" value="1"/>
</dbReference>
<dbReference type="AlphaFoldDB" id="G8R561"/>
<dbReference type="Pfam" id="PF07719">
    <property type="entry name" value="TPR_2"/>
    <property type="match status" value="1"/>
</dbReference>
<dbReference type="SUPFAM" id="SSF48452">
    <property type="entry name" value="TPR-like"/>
    <property type="match status" value="1"/>
</dbReference>
<dbReference type="Pfam" id="PF13519">
    <property type="entry name" value="VWA_2"/>
    <property type="match status" value="1"/>
</dbReference>
<dbReference type="InterPro" id="IPR036465">
    <property type="entry name" value="vWFA_dom_sf"/>
</dbReference>
<feature type="transmembrane region" description="Helical" evidence="5">
    <location>
        <begin position="19"/>
        <end position="37"/>
    </location>
</feature>
<keyword evidence="1" id="KW-0677">Repeat</keyword>
<evidence type="ECO:0000256" key="3">
    <source>
        <dbReference type="PROSITE-ProRule" id="PRU00339"/>
    </source>
</evidence>